<dbReference type="PANTHER" id="PTHR35005">
    <property type="entry name" value="3-DEHYDRO-SCYLLO-INOSOSE HYDROLASE"/>
    <property type="match status" value="1"/>
</dbReference>
<dbReference type="OrthoDB" id="9801445at2"/>
<proteinExistence type="inferred from homology"/>
<comment type="cofactor">
    <cofactor evidence="1">
        <name>Zn(2+)</name>
        <dbReference type="ChEBI" id="CHEBI:29105"/>
    </cofactor>
</comment>
<protein>
    <submittedName>
        <fullName evidence="6">Creatinine amidohydrolase</fullName>
    </submittedName>
</protein>
<dbReference type="InterPro" id="IPR003785">
    <property type="entry name" value="Creatininase/forma_Hydrolase"/>
</dbReference>
<evidence type="ECO:0000313" key="6">
    <source>
        <dbReference type="EMBL" id="PWJ53985.1"/>
    </source>
</evidence>
<dbReference type="EMBL" id="QGDQ01000009">
    <property type="protein sequence ID" value="PWJ53985.1"/>
    <property type="molecule type" value="Genomic_DNA"/>
</dbReference>
<evidence type="ECO:0000256" key="2">
    <source>
        <dbReference type="ARBA" id="ARBA00022723"/>
    </source>
</evidence>
<keyword evidence="2" id="KW-0479">Metal-binding</keyword>
<gene>
    <name evidence="6" type="ORF">BXY45_10967</name>
</gene>
<evidence type="ECO:0000256" key="1">
    <source>
        <dbReference type="ARBA" id="ARBA00001947"/>
    </source>
</evidence>
<dbReference type="Pfam" id="PF02633">
    <property type="entry name" value="Creatininase"/>
    <property type="match status" value="1"/>
</dbReference>
<evidence type="ECO:0000256" key="3">
    <source>
        <dbReference type="ARBA" id="ARBA00022801"/>
    </source>
</evidence>
<accession>A0A316A8C6</accession>
<sequence>MTNSPVTARPFAPASRLWADLSGPALTSLLTERSIAVVPIGAIEHHGPHLPLRTDALVAEAVATAAVERVAAQGIDAWLLPTITCAKSDEHHWAPGTLWLEGTTVLDVLIDLGRSIAATPARTVVFINGHGGNVMLLGWANRELRRRFGLRTFSMPAGVGGPGDGLDGRPDERGQGIHGGFAETSVVMHLAPHLVAPEMPARNVPEHIAGLKHIGFNGKPVMFGWTSDDFGPEGVIGDATGANAEYGAELFARGVDFVCEALAEIEGFVFG</sequence>
<comment type="caution">
    <text evidence="6">The sequence shown here is derived from an EMBL/GenBank/DDBJ whole genome shotgun (WGS) entry which is preliminary data.</text>
</comment>
<dbReference type="GO" id="GO:0016811">
    <property type="term" value="F:hydrolase activity, acting on carbon-nitrogen (but not peptide) bonds, in linear amides"/>
    <property type="evidence" value="ECO:0007669"/>
    <property type="project" value="TreeGrafter"/>
</dbReference>
<dbReference type="SUPFAM" id="SSF102215">
    <property type="entry name" value="Creatininase"/>
    <property type="match status" value="1"/>
</dbReference>
<dbReference type="GO" id="GO:0046872">
    <property type="term" value="F:metal ion binding"/>
    <property type="evidence" value="ECO:0007669"/>
    <property type="project" value="UniProtKB-KW"/>
</dbReference>
<dbReference type="InterPro" id="IPR024087">
    <property type="entry name" value="Creatininase-like_sf"/>
</dbReference>
<name>A0A316A8C6_9ACTN</name>
<dbReference type="RefSeq" id="WP_109773982.1">
    <property type="nucleotide sequence ID" value="NZ_QGDQ01000009.1"/>
</dbReference>
<keyword evidence="3 6" id="KW-0378">Hydrolase</keyword>
<keyword evidence="4" id="KW-0862">Zinc</keyword>
<evidence type="ECO:0000256" key="4">
    <source>
        <dbReference type="ARBA" id="ARBA00022833"/>
    </source>
</evidence>
<evidence type="ECO:0000256" key="5">
    <source>
        <dbReference type="ARBA" id="ARBA00024029"/>
    </source>
</evidence>
<dbReference type="PANTHER" id="PTHR35005:SF1">
    <property type="entry name" value="2-AMINO-5-FORMYLAMINO-6-RIBOSYLAMINOPYRIMIDIN-4(3H)-ONE 5'-MONOPHOSPHATE DEFORMYLASE"/>
    <property type="match status" value="1"/>
</dbReference>
<comment type="similarity">
    <text evidence="5">Belongs to the creatininase superfamily.</text>
</comment>
<dbReference type="Proteomes" id="UP000245469">
    <property type="component" value="Unassembled WGS sequence"/>
</dbReference>
<organism evidence="6 7">
    <name type="scientific">Quadrisphaera granulorum</name>
    <dbReference type="NCBI Taxonomy" id="317664"/>
    <lineage>
        <taxon>Bacteria</taxon>
        <taxon>Bacillati</taxon>
        <taxon>Actinomycetota</taxon>
        <taxon>Actinomycetes</taxon>
        <taxon>Kineosporiales</taxon>
        <taxon>Kineosporiaceae</taxon>
        <taxon>Quadrisphaera</taxon>
    </lineage>
</organism>
<reference evidence="6 7" key="1">
    <citation type="submission" date="2018-03" db="EMBL/GenBank/DDBJ databases">
        <title>Genomic Encyclopedia of Archaeal and Bacterial Type Strains, Phase II (KMG-II): from individual species to whole genera.</title>
        <authorList>
            <person name="Goeker M."/>
        </authorList>
    </citation>
    <scope>NUCLEOTIDE SEQUENCE [LARGE SCALE GENOMIC DNA]</scope>
    <source>
        <strain evidence="6 7">DSM 44889</strain>
    </source>
</reference>
<dbReference type="AlphaFoldDB" id="A0A316A8C6"/>
<dbReference type="GO" id="GO:0009231">
    <property type="term" value="P:riboflavin biosynthetic process"/>
    <property type="evidence" value="ECO:0007669"/>
    <property type="project" value="TreeGrafter"/>
</dbReference>
<keyword evidence="7" id="KW-1185">Reference proteome</keyword>
<dbReference type="Gene3D" id="3.40.50.10310">
    <property type="entry name" value="Creatininase"/>
    <property type="match status" value="1"/>
</dbReference>
<evidence type="ECO:0000313" key="7">
    <source>
        <dbReference type="Proteomes" id="UP000245469"/>
    </source>
</evidence>